<dbReference type="EMBL" id="AP024483">
    <property type="protein sequence ID" value="BCS83240.1"/>
    <property type="molecule type" value="Genomic_DNA"/>
</dbReference>
<organism evidence="1 2">
    <name type="scientific">Cotonvirus japonicus</name>
    <dbReference type="NCBI Taxonomy" id="2811091"/>
    <lineage>
        <taxon>Viruses</taxon>
        <taxon>Varidnaviria</taxon>
        <taxon>Bamfordvirae</taxon>
        <taxon>Nucleocytoviricota</taxon>
        <taxon>Megaviricetes</taxon>
        <taxon>Imitervirales</taxon>
        <taxon>Mimiviridae</taxon>
        <taxon>Megamimivirinae</taxon>
        <taxon>Cotonvirus</taxon>
        <taxon>Cotonvirus japonicum</taxon>
    </lineage>
</organism>
<reference evidence="1 2" key="1">
    <citation type="submission" date="2021-02" db="EMBL/GenBank/DDBJ databases">
        <title>Cotonvirus japonicus, which uses Golgi apparatus of host cells for its virion factory, phylogenetically links tailed tupanvirus and icosahedral mimivirus.</title>
        <authorList>
            <person name="Takahashi H."/>
            <person name="Fukaya S."/>
            <person name="Song C."/>
            <person name="Murata K."/>
            <person name="Takemura M."/>
        </authorList>
    </citation>
    <scope>NUCLEOTIDE SEQUENCE [LARGE SCALE GENOMIC DNA]</scope>
</reference>
<protein>
    <submittedName>
        <fullName evidence="1">Uncharacterized protein</fullName>
    </submittedName>
</protein>
<accession>A0ABM7NSU4</accession>
<dbReference type="RefSeq" id="YP_010841848.1">
    <property type="nucleotide sequence ID" value="NC_079139.1"/>
</dbReference>
<proteinExistence type="predicted"/>
<keyword evidence="2" id="KW-1185">Reference proteome</keyword>
<sequence>MAKIKKNVTFFPYNIIDISEKNTESNQKFTFKNLGVLYTLLIQHNDSREIVGRANIILREYVFNLEKLVKKINFWYFCDINIDQNHHGQKIINFLFNFIHNKLKLTSKIGYFISPDPVNDQTFHILKKCEKIFNEKFATIKILIYSVTKQQLLMIEKYFKCAYGNVSYLLMDKLYHLQHSRFAASENIINIELIPELSIIMFCFPVESTLENILNDLDIKPKKKVSIFFIGMKFFDWHEILTSDIYDVNLI</sequence>
<evidence type="ECO:0000313" key="2">
    <source>
        <dbReference type="Proteomes" id="UP001321479"/>
    </source>
</evidence>
<dbReference type="Proteomes" id="UP001321479">
    <property type="component" value="Segment"/>
</dbReference>
<dbReference type="GeneID" id="80558445"/>
<name>A0ABM7NSU4_9VIRU</name>
<evidence type="ECO:0000313" key="1">
    <source>
        <dbReference type="EMBL" id="BCS83240.1"/>
    </source>
</evidence>